<keyword evidence="2" id="KW-1185">Reference proteome</keyword>
<proteinExistence type="predicted"/>
<dbReference type="EMBL" id="CM042020">
    <property type="protein sequence ID" value="KAI3821961.1"/>
    <property type="molecule type" value="Genomic_DNA"/>
</dbReference>
<name>A0ACB9JP38_9ASTR</name>
<sequence length="121" mass="14052">MEFPRLLTDYIGRVETVKTVIIRKGKKLRKNPATRINKRHHNSNRPPRQPKKFTCQAFIIDIQENRSWYYTTCPGCNKTAYPQLEDFVCEDNGILLEPKFMFCLNTTIKDETATTTALTPA</sequence>
<organism evidence="1 2">
    <name type="scientific">Smallanthus sonchifolius</name>
    <dbReference type="NCBI Taxonomy" id="185202"/>
    <lineage>
        <taxon>Eukaryota</taxon>
        <taxon>Viridiplantae</taxon>
        <taxon>Streptophyta</taxon>
        <taxon>Embryophyta</taxon>
        <taxon>Tracheophyta</taxon>
        <taxon>Spermatophyta</taxon>
        <taxon>Magnoliopsida</taxon>
        <taxon>eudicotyledons</taxon>
        <taxon>Gunneridae</taxon>
        <taxon>Pentapetalae</taxon>
        <taxon>asterids</taxon>
        <taxon>campanulids</taxon>
        <taxon>Asterales</taxon>
        <taxon>Asteraceae</taxon>
        <taxon>Asteroideae</taxon>
        <taxon>Heliantheae alliance</taxon>
        <taxon>Millerieae</taxon>
        <taxon>Smallanthus</taxon>
    </lineage>
</organism>
<protein>
    <submittedName>
        <fullName evidence="1">Uncharacterized protein</fullName>
    </submittedName>
</protein>
<evidence type="ECO:0000313" key="1">
    <source>
        <dbReference type="EMBL" id="KAI3821961.1"/>
    </source>
</evidence>
<accession>A0ACB9JP38</accession>
<gene>
    <name evidence="1" type="ORF">L1987_09539</name>
</gene>
<dbReference type="Proteomes" id="UP001056120">
    <property type="component" value="Linkage Group LG03"/>
</dbReference>
<reference evidence="1 2" key="2">
    <citation type="journal article" date="2022" name="Mol. Ecol. Resour.">
        <title>The genomes of chicory, endive, great burdock and yacon provide insights into Asteraceae paleo-polyploidization history and plant inulin production.</title>
        <authorList>
            <person name="Fan W."/>
            <person name="Wang S."/>
            <person name="Wang H."/>
            <person name="Wang A."/>
            <person name="Jiang F."/>
            <person name="Liu H."/>
            <person name="Zhao H."/>
            <person name="Xu D."/>
            <person name="Zhang Y."/>
        </authorList>
    </citation>
    <scope>NUCLEOTIDE SEQUENCE [LARGE SCALE GENOMIC DNA]</scope>
    <source>
        <strain evidence="2">cv. Yunnan</strain>
        <tissue evidence="1">Leaves</tissue>
    </source>
</reference>
<reference evidence="2" key="1">
    <citation type="journal article" date="2022" name="Mol. Ecol. Resour.">
        <title>The genomes of chicory, endive, great burdock and yacon provide insights into Asteraceae palaeo-polyploidization history and plant inulin production.</title>
        <authorList>
            <person name="Fan W."/>
            <person name="Wang S."/>
            <person name="Wang H."/>
            <person name="Wang A."/>
            <person name="Jiang F."/>
            <person name="Liu H."/>
            <person name="Zhao H."/>
            <person name="Xu D."/>
            <person name="Zhang Y."/>
        </authorList>
    </citation>
    <scope>NUCLEOTIDE SEQUENCE [LARGE SCALE GENOMIC DNA]</scope>
    <source>
        <strain evidence="2">cv. Yunnan</strain>
    </source>
</reference>
<comment type="caution">
    <text evidence="1">The sequence shown here is derived from an EMBL/GenBank/DDBJ whole genome shotgun (WGS) entry which is preliminary data.</text>
</comment>
<evidence type="ECO:0000313" key="2">
    <source>
        <dbReference type="Proteomes" id="UP001056120"/>
    </source>
</evidence>